<dbReference type="InterPro" id="IPR011086">
    <property type="entry name" value="DUF1521"/>
</dbReference>
<accession>A0A1W6LGY8</accession>
<dbReference type="EMBL" id="CP015118">
    <property type="protein sequence ID" value="ARN23552.1"/>
    <property type="molecule type" value="Genomic_DNA"/>
</dbReference>
<gene>
    <name evidence="2" type="ORF">A4W93_28685</name>
</gene>
<name>A0A1W6LGY8_9BURK</name>
<dbReference type="STRING" id="946333.A4W93_28685"/>
<evidence type="ECO:0000313" key="2">
    <source>
        <dbReference type="EMBL" id="ARN23552.1"/>
    </source>
</evidence>
<reference evidence="2 3" key="1">
    <citation type="submission" date="2016-04" db="EMBL/GenBank/DDBJ databases">
        <title>Complete genome sequence of natural rubber-degrading, novel Gram-negative bacterium, Rhizobacter gummiphilus strain NS21.</title>
        <authorList>
            <person name="Tabata M."/>
            <person name="Kasai D."/>
            <person name="Fukuda M."/>
        </authorList>
    </citation>
    <scope>NUCLEOTIDE SEQUENCE [LARGE SCALE GENOMIC DNA]</scope>
    <source>
        <strain evidence="2 3">NS21</strain>
    </source>
</reference>
<evidence type="ECO:0000313" key="3">
    <source>
        <dbReference type="Proteomes" id="UP000193427"/>
    </source>
</evidence>
<dbReference type="RefSeq" id="WP_085753879.1">
    <property type="nucleotide sequence ID" value="NZ_BSPR01000017.1"/>
</dbReference>
<organism evidence="2 3">
    <name type="scientific">Piscinibacter gummiphilus</name>
    <dbReference type="NCBI Taxonomy" id="946333"/>
    <lineage>
        <taxon>Bacteria</taxon>
        <taxon>Pseudomonadati</taxon>
        <taxon>Pseudomonadota</taxon>
        <taxon>Betaproteobacteria</taxon>
        <taxon>Burkholderiales</taxon>
        <taxon>Sphaerotilaceae</taxon>
        <taxon>Piscinibacter</taxon>
    </lineage>
</organism>
<dbReference type="Pfam" id="PF07481">
    <property type="entry name" value="DUF1521"/>
    <property type="match status" value="1"/>
</dbReference>
<dbReference type="OrthoDB" id="5971591at2"/>
<proteinExistence type="predicted"/>
<dbReference type="AlphaFoldDB" id="A0A1W6LGY8"/>
<feature type="compositionally biased region" description="Basic and acidic residues" evidence="1">
    <location>
        <begin position="230"/>
        <end position="241"/>
    </location>
</feature>
<keyword evidence="3" id="KW-1185">Reference proteome</keyword>
<dbReference type="KEGG" id="rgu:A4W93_28685"/>
<dbReference type="Proteomes" id="UP000193427">
    <property type="component" value="Chromosome"/>
</dbReference>
<feature type="region of interest" description="Disordered" evidence="1">
    <location>
        <begin position="227"/>
        <end position="254"/>
    </location>
</feature>
<protein>
    <submittedName>
        <fullName evidence="2">Uncharacterized protein</fullName>
    </submittedName>
</protein>
<sequence length="283" mass="30986">MTIQAQYNASIAIGGCQPPRCADPSNPTNASTSMQGGKAVFENDNYRITADDNNTVNIFNKKTGETYEAWGDPHMNIDGKHEFDFWGTTSFQLEDGTKVTINTTPWDKDPNATLSSKVTITNGDYGVQISGVDSNTTGDLKIDEAKGWGRTLDAVVSDGNTLHENPAGKGFVAVDDCGRVRKVDQQYINETDLKKGGALVDKHKDAFARLSSLISIFFHGGFCNGSNPKPPHDDGGNDCRPRPRPRPGCRDDDLFTIMPVRPREPSPMFPDLSIRLSLTLTRF</sequence>
<evidence type="ECO:0000256" key="1">
    <source>
        <dbReference type="SAM" id="MobiDB-lite"/>
    </source>
</evidence>